<dbReference type="InterPro" id="IPR016032">
    <property type="entry name" value="Sig_transdc_resp-reg_C-effctor"/>
</dbReference>
<dbReference type="SUPFAM" id="SSF52540">
    <property type="entry name" value="P-loop containing nucleoside triphosphate hydrolases"/>
    <property type="match status" value="1"/>
</dbReference>
<dbReference type="Proteomes" id="UP001216390">
    <property type="component" value="Chromosome"/>
</dbReference>
<dbReference type="RefSeq" id="WP_272737615.1">
    <property type="nucleotide sequence ID" value="NZ_CP116942.1"/>
</dbReference>
<sequence>MPLPTDRPPGRARRPGPFVGRRDELSRLGGVLARAEAAATVAWVEGPSGIGKTALVRRALDEAPTRLRIAVSGAEDEGSLRFGVVDQLWTALEATAGPRPPAGPDADPLVVGADLLAVLGSLERPAVVVVDDLQWVDVESARALLFALRRLRDEPLAVVLAGHPDPGVRLGPGWAHHLGDEDAVVRIALGGVSAEDLVALAAGLGEPDLSPRLARRLRAHTDGHPLHARALLEEHGVAGLRRAGRTLPAPRSLATVVADRVGGLADGARGLVQAGAVLGRTFTVDAAARVAAVDDPVAALDAAVEAGLLEEVDGVVAFTHPLVRAATAHGTGPLRRQVLHEAAATVTSGTAALLHRAAAASGPAPDVVAALEAEAADLAAAGDHARAADLLEVAAPLASSPAERDRLVLDAAVGVHAAGDFVRLDALRPRVDACAPGPRRTVVEGLAAFAVNDPVRAEALLGRAVGLRGDPGGGPWASRAAATLALARVQLTDWEGACDAAEVTLAGDSPWDRSVARYALALSCAQVGDTDRARRAAPGPVGDGRGPGALDDLAAAGVAALYAGDLAAAEEALGAVARRARAGEPVHLHEVALANLAHAQHRRGRLDDAAFHAELAVALATDAGRPSGRVAAHGAAAAIAADRGRLDEADAHLAEAAAVPGLDRSRLGRLLVALARAAVADAREDPEAVVAALGAELDGRVEPWMATVGPPTWRALVVGGLVGTGRGADACAALALVRAADVATTWPLRADLARAEGRLAASEGRVDEAEAAYRSGLVADADGPPGPAGARLEADLGRLLVDQGRRRDAVEHLRSARQAFARSGAAAGAARCDEDLARCGLPVRAGDDDPLLLTDAELRVARLVADGATNRAAAAELFVSPKTVEFHLANVYAKLGISSRRDLPTGLGRPDR</sequence>
<dbReference type="InterPro" id="IPR041664">
    <property type="entry name" value="AAA_16"/>
</dbReference>
<dbReference type="CDD" id="cd06170">
    <property type="entry name" value="LuxR_C_like"/>
    <property type="match status" value="1"/>
</dbReference>
<reference evidence="5" key="1">
    <citation type="submission" date="2023-01" db="EMBL/GenBank/DDBJ databases">
        <title>The diversity of Class Acidimicrobiia in South China Sea sediment environments and the proposal of Iamia marina sp. nov., a novel species of the genus Iamia.</title>
        <authorList>
            <person name="He Y."/>
            <person name="Tian X."/>
        </authorList>
    </citation>
    <scope>NUCLEOTIDE SEQUENCE</scope>
    <source>
        <strain evidence="5">DSM 19957</strain>
    </source>
</reference>
<evidence type="ECO:0000256" key="1">
    <source>
        <dbReference type="ARBA" id="ARBA00022741"/>
    </source>
</evidence>
<dbReference type="InterPro" id="IPR027417">
    <property type="entry name" value="P-loop_NTPase"/>
</dbReference>
<dbReference type="GO" id="GO:0004016">
    <property type="term" value="F:adenylate cyclase activity"/>
    <property type="evidence" value="ECO:0007669"/>
    <property type="project" value="TreeGrafter"/>
</dbReference>
<dbReference type="PROSITE" id="PS50043">
    <property type="entry name" value="HTH_LUXR_2"/>
    <property type="match status" value="1"/>
</dbReference>
<accession>A0AAE9YBL4</accession>
<dbReference type="SUPFAM" id="SSF46894">
    <property type="entry name" value="C-terminal effector domain of the bipartite response regulators"/>
    <property type="match status" value="1"/>
</dbReference>
<dbReference type="PANTHER" id="PTHR16305:SF35">
    <property type="entry name" value="TRANSCRIPTIONAL ACTIVATOR DOMAIN"/>
    <property type="match status" value="1"/>
</dbReference>
<feature type="region of interest" description="Disordered" evidence="3">
    <location>
        <begin position="1"/>
        <end position="20"/>
    </location>
</feature>
<dbReference type="InterPro" id="IPR011990">
    <property type="entry name" value="TPR-like_helical_dom_sf"/>
</dbReference>
<dbReference type="EMBL" id="CP116942">
    <property type="protein sequence ID" value="WCO68098.1"/>
    <property type="molecule type" value="Genomic_DNA"/>
</dbReference>
<name>A0AAE9YBL4_9ACTN</name>
<keyword evidence="6" id="KW-1185">Reference proteome</keyword>
<evidence type="ECO:0000259" key="4">
    <source>
        <dbReference type="PROSITE" id="PS50043"/>
    </source>
</evidence>
<keyword evidence="1" id="KW-0547">Nucleotide-binding</keyword>
<organism evidence="5 6">
    <name type="scientific">Iamia majanohamensis</name>
    <dbReference type="NCBI Taxonomy" id="467976"/>
    <lineage>
        <taxon>Bacteria</taxon>
        <taxon>Bacillati</taxon>
        <taxon>Actinomycetota</taxon>
        <taxon>Acidimicrobiia</taxon>
        <taxon>Acidimicrobiales</taxon>
        <taxon>Iamiaceae</taxon>
        <taxon>Iamia</taxon>
    </lineage>
</organism>
<protein>
    <submittedName>
        <fullName evidence="5">AAA family ATPase</fullName>
    </submittedName>
</protein>
<evidence type="ECO:0000256" key="2">
    <source>
        <dbReference type="ARBA" id="ARBA00022840"/>
    </source>
</evidence>
<dbReference type="PRINTS" id="PR00038">
    <property type="entry name" value="HTHLUXR"/>
</dbReference>
<dbReference type="KEGG" id="ima:PO878_05090"/>
<evidence type="ECO:0000313" key="6">
    <source>
        <dbReference type="Proteomes" id="UP001216390"/>
    </source>
</evidence>
<dbReference type="SUPFAM" id="SSF48452">
    <property type="entry name" value="TPR-like"/>
    <property type="match status" value="2"/>
</dbReference>
<dbReference type="Gene3D" id="3.40.50.300">
    <property type="entry name" value="P-loop containing nucleotide triphosphate hydrolases"/>
    <property type="match status" value="1"/>
</dbReference>
<dbReference type="Gene3D" id="1.10.10.10">
    <property type="entry name" value="Winged helix-like DNA-binding domain superfamily/Winged helix DNA-binding domain"/>
    <property type="match status" value="1"/>
</dbReference>
<dbReference type="PANTHER" id="PTHR16305">
    <property type="entry name" value="TESTICULAR SOLUBLE ADENYLYL CYCLASE"/>
    <property type="match status" value="1"/>
</dbReference>
<evidence type="ECO:0000256" key="3">
    <source>
        <dbReference type="SAM" id="MobiDB-lite"/>
    </source>
</evidence>
<dbReference type="InterPro" id="IPR036388">
    <property type="entry name" value="WH-like_DNA-bd_sf"/>
</dbReference>
<dbReference type="GO" id="GO:0005524">
    <property type="term" value="F:ATP binding"/>
    <property type="evidence" value="ECO:0007669"/>
    <property type="project" value="UniProtKB-KW"/>
</dbReference>
<dbReference type="Pfam" id="PF00196">
    <property type="entry name" value="GerE"/>
    <property type="match status" value="1"/>
</dbReference>
<feature type="domain" description="HTH luxR-type" evidence="4">
    <location>
        <begin position="846"/>
        <end position="911"/>
    </location>
</feature>
<gene>
    <name evidence="5" type="ORF">PO878_05090</name>
</gene>
<keyword evidence="2" id="KW-0067">ATP-binding</keyword>
<dbReference type="InterPro" id="IPR000792">
    <property type="entry name" value="Tscrpt_reg_LuxR_C"/>
</dbReference>
<evidence type="ECO:0000313" key="5">
    <source>
        <dbReference type="EMBL" id="WCO68098.1"/>
    </source>
</evidence>
<dbReference type="GO" id="GO:0006355">
    <property type="term" value="P:regulation of DNA-templated transcription"/>
    <property type="evidence" value="ECO:0007669"/>
    <property type="project" value="InterPro"/>
</dbReference>
<dbReference type="Pfam" id="PF13191">
    <property type="entry name" value="AAA_16"/>
    <property type="match status" value="1"/>
</dbReference>
<dbReference type="AlphaFoldDB" id="A0AAE9YBL4"/>
<dbReference type="Gene3D" id="1.25.40.10">
    <property type="entry name" value="Tetratricopeptide repeat domain"/>
    <property type="match status" value="1"/>
</dbReference>
<dbReference type="SMART" id="SM00421">
    <property type="entry name" value="HTH_LUXR"/>
    <property type="match status" value="1"/>
</dbReference>
<dbReference type="GO" id="GO:0005737">
    <property type="term" value="C:cytoplasm"/>
    <property type="evidence" value="ECO:0007669"/>
    <property type="project" value="TreeGrafter"/>
</dbReference>
<proteinExistence type="predicted"/>
<dbReference type="GO" id="GO:0003677">
    <property type="term" value="F:DNA binding"/>
    <property type="evidence" value="ECO:0007669"/>
    <property type="project" value="InterPro"/>
</dbReference>